<feature type="active site" description="Nucleophile" evidence="9">
    <location>
        <position position="382"/>
    </location>
</feature>
<evidence type="ECO:0000256" key="3">
    <source>
        <dbReference type="ARBA" id="ARBA00009381"/>
    </source>
</evidence>
<dbReference type="EC" id="3.4.19.13" evidence="11"/>
<evidence type="ECO:0000256" key="6">
    <source>
        <dbReference type="ARBA" id="ARBA00023145"/>
    </source>
</evidence>
<feature type="signal peptide" evidence="13">
    <location>
        <begin position="1"/>
        <end position="27"/>
    </location>
</feature>
<evidence type="ECO:0000256" key="8">
    <source>
        <dbReference type="ARBA" id="ARBA00047417"/>
    </source>
</evidence>
<dbReference type="InterPro" id="IPR029055">
    <property type="entry name" value="Ntn_hydrolases_N"/>
</dbReference>
<dbReference type="PANTHER" id="PTHR43199">
    <property type="entry name" value="GLUTATHIONE HYDROLASE"/>
    <property type="match status" value="1"/>
</dbReference>
<evidence type="ECO:0000256" key="11">
    <source>
        <dbReference type="RuleBase" id="RU368036"/>
    </source>
</evidence>
<comment type="subunit">
    <text evidence="11">This enzyme consists of two polypeptide chains, which are synthesized in precursor form from a single polypeptide.</text>
</comment>
<keyword evidence="13" id="KW-0732">Signal</keyword>
<evidence type="ECO:0000256" key="5">
    <source>
        <dbReference type="ARBA" id="ARBA00022801"/>
    </source>
</evidence>
<dbReference type="Gene3D" id="3.60.20.40">
    <property type="match status" value="1"/>
</dbReference>
<keyword evidence="4 11" id="KW-0808">Transferase</keyword>
<dbReference type="InterPro" id="IPR000101">
    <property type="entry name" value="GGT_peptidase"/>
</dbReference>
<feature type="region of interest" description="Disordered" evidence="12">
    <location>
        <begin position="361"/>
        <end position="380"/>
    </location>
</feature>
<dbReference type="EMBL" id="FP929056">
    <property type="protein sequence ID" value="CBL27928.1"/>
    <property type="molecule type" value="Genomic_DNA"/>
</dbReference>
<evidence type="ECO:0000256" key="4">
    <source>
        <dbReference type="ARBA" id="ARBA00022679"/>
    </source>
</evidence>
<reference evidence="14 15" key="2">
    <citation type="submission" date="2010-03" db="EMBL/GenBank/DDBJ databases">
        <authorList>
            <person name="Pajon A."/>
        </authorList>
    </citation>
    <scope>NUCLEOTIDE SEQUENCE [LARGE SCALE GENOMIC DNA]</scope>
    <source>
        <strain evidence="14 15">SGP1</strain>
    </source>
</reference>
<protein>
    <recommendedName>
        <fullName evidence="11">Glutathione hydrolase proenzyme</fullName>
        <ecNumber evidence="11">2.3.2.2</ecNumber>
        <ecNumber evidence="11">3.4.19.13</ecNumber>
    </recommendedName>
    <component>
        <recommendedName>
            <fullName evidence="11">Glutathione hydrolase large chain</fullName>
        </recommendedName>
    </component>
    <component>
        <recommendedName>
            <fullName evidence="11">Glutathione hydrolase small chain</fullName>
        </recommendedName>
    </component>
</protein>
<dbReference type="GO" id="GO:0006750">
    <property type="term" value="P:glutathione biosynthetic process"/>
    <property type="evidence" value="ECO:0007669"/>
    <property type="project" value="UniProtKB-KW"/>
</dbReference>
<dbReference type="AlphaFoldDB" id="A0AB94IVZ1"/>
<dbReference type="NCBIfam" id="TIGR00066">
    <property type="entry name" value="g_glut_trans"/>
    <property type="match status" value="1"/>
</dbReference>
<dbReference type="GO" id="GO:0103068">
    <property type="term" value="F:leukotriene C4 gamma-glutamyl transferase activity"/>
    <property type="evidence" value="ECO:0007669"/>
    <property type="project" value="UniProtKB-EC"/>
</dbReference>
<organism evidence="14 15">
    <name type="scientific">Fretibacterium fastidiosum</name>
    <dbReference type="NCBI Taxonomy" id="651822"/>
    <lineage>
        <taxon>Bacteria</taxon>
        <taxon>Thermotogati</taxon>
        <taxon>Synergistota</taxon>
        <taxon>Synergistia</taxon>
        <taxon>Synergistales</taxon>
        <taxon>Aminobacteriaceae</taxon>
        <taxon>Fretibacterium</taxon>
    </lineage>
</organism>
<evidence type="ECO:0000256" key="9">
    <source>
        <dbReference type="PIRSR" id="PIRSR600101-1"/>
    </source>
</evidence>
<comment type="PTM">
    <text evidence="11">Cleaved by autocatalysis into a large and a small subunit.</text>
</comment>
<evidence type="ECO:0000313" key="14">
    <source>
        <dbReference type="EMBL" id="CBL27928.1"/>
    </source>
</evidence>
<keyword evidence="11" id="KW-0317">Glutathione biosynthesis</keyword>
<dbReference type="Proteomes" id="UP000008957">
    <property type="component" value="Chromosome"/>
</dbReference>
<dbReference type="GO" id="GO:0036374">
    <property type="term" value="F:glutathione hydrolase activity"/>
    <property type="evidence" value="ECO:0007669"/>
    <property type="project" value="UniProtKB-UniRule"/>
</dbReference>
<feature type="binding site" evidence="10">
    <location>
        <begin position="453"/>
        <end position="454"/>
    </location>
    <ligand>
        <name>L-glutamate</name>
        <dbReference type="ChEBI" id="CHEBI:29985"/>
    </ligand>
</feature>
<dbReference type="InterPro" id="IPR043138">
    <property type="entry name" value="GGT_lsub"/>
</dbReference>
<accession>A0AB94IVZ1</accession>
<dbReference type="SUPFAM" id="SSF56235">
    <property type="entry name" value="N-terminal nucleophile aminohydrolases (Ntn hydrolases)"/>
    <property type="match status" value="1"/>
</dbReference>
<evidence type="ECO:0000313" key="15">
    <source>
        <dbReference type="Proteomes" id="UP000008957"/>
    </source>
</evidence>
<evidence type="ECO:0000256" key="12">
    <source>
        <dbReference type="SAM" id="MobiDB-lite"/>
    </source>
</evidence>
<dbReference type="PANTHER" id="PTHR43199:SF1">
    <property type="entry name" value="GLUTATHIONE HYDROLASE PROENZYME"/>
    <property type="match status" value="1"/>
</dbReference>
<dbReference type="Gene3D" id="1.10.246.130">
    <property type="match status" value="1"/>
</dbReference>
<keyword evidence="15" id="KW-1185">Reference proteome</keyword>
<keyword evidence="5 11" id="KW-0378">Hydrolase</keyword>
<keyword evidence="7 11" id="KW-0012">Acyltransferase</keyword>
<name>A0AB94IVZ1_9BACT</name>
<comment type="similarity">
    <text evidence="3 11">Belongs to the gamma-glutamyltransferase family.</text>
</comment>
<feature type="binding site" evidence="10">
    <location>
        <position position="105"/>
    </location>
    <ligand>
        <name>L-glutamate</name>
        <dbReference type="ChEBI" id="CHEBI:29985"/>
    </ligand>
</feature>
<evidence type="ECO:0000256" key="2">
    <source>
        <dbReference type="ARBA" id="ARBA00001089"/>
    </source>
</evidence>
<dbReference type="KEGG" id="sbr:SY1_05150"/>
<dbReference type="InterPro" id="IPR051792">
    <property type="entry name" value="GGT_bact"/>
</dbReference>
<feature type="binding site" evidence="10">
    <location>
        <begin position="400"/>
        <end position="402"/>
    </location>
    <ligand>
        <name>L-glutamate</name>
        <dbReference type="ChEBI" id="CHEBI:29985"/>
    </ligand>
</feature>
<sequence length="568" mass="60886">MKVLRSRKLAIAAAALFLVSGASGALAAPRNELLIGNGNGMAVSTQPLADKAGQDVLDRGGNAIDAAVAVGYALAVVHPQAGNVGGGGFAVIHTADGGDYALDFREMAPGAATRDMYLDKDGNVIPQESTRTYKAVGIPGTVAGMSAMLERFGTMKLDQLIAPAIEMAEKGYELSERQAKSMADFADKFRKFPHSQGYFLHGDGTPYRAGELFQQADLAATLKRIAAEGPKGFYEGKTADLIEADMKANDGLITKEDLKRYEVKWREPSTADYRGYKIVSMCPPSSGGAIVAEILNVVENADMRALGCHTPAALHVMAEAMRQAYADRSEYMGDPDFMKVPVEELTSKAYAKKIYDRIDPKGATPSSEVRPGLEPLKEGTNTTHYSVVDKMGNAVAVTYTINESWGTGAAVKGAGFLLNNEMDDFSAKPGVPNVYGLVGGDANAIEPYKRPLSSMSPSIVSRDGKTVLVVGSPGGSRIITTTLQVIQNVIDYDMPLNEAVSAPRFHMQWLPDELRIEHDNGLSASDVEALTEMGYKLSLKPYMGDVNAIHIDLRTGKITGSHDSRMEF</sequence>
<dbReference type="Pfam" id="PF01019">
    <property type="entry name" value="G_glu_transpept"/>
    <property type="match status" value="1"/>
</dbReference>
<evidence type="ECO:0000256" key="1">
    <source>
        <dbReference type="ARBA" id="ARBA00001049"/>
    </source>
</evidence>
<comment type="catalytic activity">
    <reaction evidence="2 11">
        <text>glutathione + H2O = L-cysteinylglycine + L-glutamate</text>
        <dbReference type="Rhea" id="RHEA:28807"/>
        <dbReference type="ChEBI" id="CHEBI:15377"/>
        <dbReference type="ChEBI" id="CHEBI:29985"/>
        <dbReference type="ChEBI" id="CHEBI:57925"/>
        <dbReference type="ChEBI" id="CHEBI:61694"/>
        <dbReference type="EC" id="3.4.19.13"/>
    </reaction>
</comment>
<feature type="binding site" evidence="10">
    <location>
        <position position="475"/>
    </location>
    <ligand>
        <name>L-glutamate</name>
        <dbReference type="ChEBI" id="CHEBI:29985"/>
    </ligand>
</feature>
<dbReference type="EC" id="2.3.2.2" evidence="11"/>
<comment type="catalytic activity">
    <reaction evidence="1 11">
        <text>an S-substituted glutathione + H2O = an S-substituted L-cysteinylglycine + L-glutamate</text>
        <dbReference type="Rhea" id="RHEA:59468"/>
        <dbReference type="ChEBI" id="CHEBI:15377"/>
        <dbReference type="ChEBI" id="CHEBI:29985"/>
        <dbReference type="ChEBI" id="CHEBI:90779"/>
        <dbReference type="ChEBI" id="CHEBI:143103"/>
        <dbReference type="EC" id="3.4.19.13"/>
    </reaction>
</comment>
<dbReference type="GO" id="GO:0006751">
    <property type="term" value="P:glutathione catabolic process"/>
    <property type="evidence" value="ECO:0007669"/>
    <property type="project" value="UniProtKB-UniRule"/>
</dbReference>
<dbReference type="InterPro" id="IPR043137">
    <property type="entry name" value="GGT_ssub_C"/>
</dbReference>
<keyword evidence="6 11" id="KW-0865">Zymogen</keyword>
<proteinExistence type="inferred from homology"/>
<evidence type="ECO:0000256" key="7">
    <source>
        <dbReference type="ARBA" id="ARBA00023315"/>
    </source>
</evidence>
<gene>
    <name evidence="14" type="ORF">SY1_05150</name>
</gene>
<evidence type="ECO:0000256" key="13">
    <source>
        <dbReference type="SAM" id="SignalP"/>
    </source>
</evidence>
<reference evidence="15" key="1">
    <citation type="submission" date="2010-03" db="EMBL/GenBank/DDBJ databases">
        <title>The genome sequence of Synergistetes sp. SGP1.</title>
        <authorList>
            <consortium name="metaHIT consortium -- http://www.metahit.eu/"/>
            <person name="Pajon A."/>
            <person name="Turner K."/>
            <person name="Parkhill J."/>
            <person name="Wade W."/>
            <person name="Vartoukian S."/>
        </authorList>
    </citation>
    <scope>NUCLEOTIDE SEQUENCE [LARGE SCALE GENOMIC DNA]</scope>
    <source>
        <strain evidence="15">SGP1</strain>
    </source>
</reference>
<comment type="catalytic activity">
    <reaction evidence="8 11">
        <text>an N-terminal (5-L-glutamyl)-[peptide] + an alpha-amino acid = 5-L-glutamyl amino acid + an N-terminal L-alpha-aminoacyl-[peptide]</text>
        <dbReference type="Rhea" id="RHEA:23904"/>
        <dbReference type="Rhea" id="RHEA-COMP:9780"/>
        <dbReference type="Rhea" id="RHEA-COMP:9795"/>
        <dbReference type="ChEBI" id="CHEBI:77644"/>
        <dbReference type="ChEBI" id="CHEBI:78597"/>
        <dbReference type="ChEBI" id="CHEBI:78599"/>
        <dbReference type="ChEBI" id="CHEBI:78608"/>
        <dbReference type="EC" id="2.3.2.2"/>
    </reaction>
</comment>
<evidence type="ECO:0000256" key="10">
    <source>
        <dbReference type="PIRSR" id="PIRSR600101-2"/>
    </source>
</evidence>
<feature type="binding site" evidence="10">
    <location>
        <position position="424"/>
    </location>
    <ligand>
        <name>L-glutamate</name>
        <dbReference type="ChEBI" id="CHEBI:29985"/>
    </ligand>
</feature>
<dbReference type="RefSeq" id="WP_015556075.1">
    <property type="nucleotide sequence ID" value="NC_021038.1"/>
</dbReference>
<dbReference type="FunFam" id="3.60.20.40:FF:000003">
    <property type="entry name" value="Gamma-glutamyltranspeptidase"/>
    <property type="match status" value="1"/>
</dbReference>
<feature type="chain" id="PRO_5044504225" description="Glutathione hydrolase proenzyme" evidence="13">
    <location>
        <begin position="28"/>
        <end position="568"/>
    </location>
</feature>
<comment type="pathway">
    <text evidence="11">Sulfur metabolism; glutathione metabolism.</text>
</comment>
<dbReference type="PRINTS" id="PR01210">
    <property type="entry name" value="GGTRANSPTASE"/>
</dbReference>